<dbReference type="FunFam" id="3.30.200.20:FF:000003">
    <property type="entry name" value="Non-specific serine/threonine protein kinase"/>
    <property type="match status" value="1"/>
</dbReference>
<evidence type="ECO:0000256" key="2">
    <source>
        <dbReference type="ARBA" id="ARBA00022527"/>
    </source>
</evidence>
<dbReference type="Proteomes" id="UP000054324">
    <property type="component" value="Unassembled WGS sequence"/>
</dbReference>
<gene>
    <name evidence="12" type="ORF">T265_10649</name>
</gene>
<name>A0A074Z5U3_OPIVI</name>
<dbReference type="GO" id="GO:0050321">
    <property type="term" value="F:tau-protein kinase activity"/>
    <property type="evidence" value="ECO:0007669"/>
    <property type="project" value="TreeGrafter"/>
</dbReference>
<evidence type="ECO:0000313" key="13">
    <source>
        <dbReference type="Proteomes" id="UP000054324"/>
    </source>
</evidence>
<dbReference type="PROSITE" id="PS00108">
    <property type="entry name" value="PROTEIN_KINASE_ST"/>
    <property type="match status" value="1"/>
</dbReference>
<dbReference type="RefSeq" id="XP_009175358.1">
    <property type="nucleotide sequence ID" value="XM_009177094.1"/>
</dbReference>
<dbReference type="PANTHER" id="PTHR24346">
    <property type="entry name" value="MAP/MICROTUBULE AFFINITY-REGULATING KINASE"/>
    <property type="match status" value="1"/>
</dbReference>
<comment type="catalytic activity">
    <reaction evidence="7">
        <text>L-threonyl-[protein] + ATP = O-phospho-L-threonyl-[protein] + ADP + H(+)</text>
        <dbReference type="Rhea" id="RHEA:46608"/>
        <dbReference type="Rhea" id="RHEA-COMP:11060"/>
        <dbReference type="Rhea" id="RHEA-COMP:11605"/>
        <dbReference type="ChEBI" id="CHEBI:15378"/>
        <dbReference type="ChEBI" id="CHEBI:30013"/>
        <dbReference type="ChEBI" id="CHEBI:30616"/>
        <dbReference type="ChEBI" id="CHEBI:61977"/>
        <dbReference type="ChEBI" id="CHEBI:456216"/>
        <dbReference type="EC" id="2.7.11.1"/>
    </reaction>
</comment>
<evidence type="ECO:0000256" key="10">
    <source>
        <dbReference type="SAM" id="MobiDB-lite"/>
    </source>
</evidence>
<dbReference type="EC" id="2.7.11.1" evidence="1"/>
<sequence length="556" mass="63439">MQAYPREIPVQNGRIVIERAGATSSAAKRTNTTREVRIRRYTTDSSFSDLPRPFTGVDIRDQDSNAAYLLTPHGGQLRPAYSEVEGLDRFAQKDSQEESLREIEASKASDLQTEQISYTSSTKYNNLQLERPRDGITPFEQLKKDFERCSPYKSEVRAGKRIGFYRLILDIGRGNFSKVKLATHTILNAEVAVKVIDRTKFDAKTRRLLSQELANMERLDHPNIIRVFEFHEFPDRWYLIMEYAPVGELQSYLKRHGRMEDTAAKNISAQIVSALKHMHERGVVHRDLKAENVLFVASGIVKVGDFGFSKKINREDALTTFCGSPPYAAPELFVADSYTGPAVDLWALGVLIFYMVAGQLPFRGDSIGKIKRLVLDGQYVVPAHVNQNCKQLINGLLCQSTQKRFDICQTEQCNWFSNQDWFQRSHECNPSPNQISDKQVRDLLRQWWDVDDAELRKALDEGPQNGLTGIYRILQVHGKKFVEGKVPFMPKKSSKKSREKKSLPPNGETVKHKKHHKTTLKQTEEVTTVDLRDKNALKGKMHKAEDEHTSKTCLLL</sequence>
<evidence type="ECO:0000256" key="1">
    <source>
        <dbReference type="ARBA" id="ARBA00012513"/>
    </source>
</evidence>
<dbReference type="GO" id="GO:0005524">
    <property type="term" value="F:ATP binding"/>
    <property type="evidence" value="ECO:0007669"/>
    <property type="project" value="UniProtKB-UniRule"/>
</dbReference>
<dbReference type="STRING" id="6198.A0A074Z5U3"/>
<dbReference type="InterPro" id="IPR011009">
    <property type="entry name" value="Kinase-like_dom_sf"/>
</dbReference>
<keyword evidence="5" id="KW-0418">Kinase</keyword>
<evidence type="ECO:0000256" key="8">
    <source>
        <dbReference type="ARBA" id="ARBA00048679"/>
    </source>
</evidence>
<keyword evidence="6 9" id="KW-0067">ATP-binding</keyword>
<dbReference type="GO" id="GO:0000226">
    <property type="term" value="P:microtubule cytoskeleton organization"/>
    <property type="evidence" value="ECO:0007669"/>
    <property type="project" value="TreeGrafter"/>
</dbReference>
<proteinExistence type="predicted"/>
<organism evidence="12 13">
    <name type="scientific">Opisthorchis viverrini</name>
    <name type="common">Southeast Asian liver fluke</name>
    <dbReference type="NCBI Taxonomy" id="6198"/>
    <lineage>
        <taxon>Eukaryota</taxon>
        <taxon>Metazoa</taxon>
        <taxon>Spiralia</taxon>
        <taxon>Lophotrochozoa</taxon>
        <taxon>Platyhelminthes</taxon>
        <taxon>Trematoda</taxon>
        <taxon>Digenea</taxon>
        <taxon>Opisthorchiida</taxon>
        <taxon>Opisthorchiata</taxon>
        <taxon>Opisthorchiidae</taxon>
        <taxon>Opisthorchis</taxon>
    </lineage>
</organism>
<comment type="catalytic activity">
    <reaction evidence="8">
        <text>L-seryl-[protein] + ATP = O-phospho-L-seryl-[protein] + ADP + H(+)</text>
        <dbReference type="Rhea" id="RHEA:17989"/>
        <dbReference type="Rhea" id="RHEA-COMP:9863"/>
        <dbReference type="Rhea" id="RHEA-COMP:11604"/>
        <dbReference type="ChEBI" id="CHEBI:15378"/>
        <dbReference type="ChEBI" id="CHEBI:29999"/>
        <dbReference type="ChEBI" id="CHEBI:30616"/>
        <dbReference type="ChEBI" id="CHEBI:83421"/>
        <dbReference type="ChEBI" id="CHEBI:456216"/>
        <dbReference type="EC" id="2.7.11.1"/>
    </reaction>
</comment>
<dbReference type="InterPro" id="IPR017441">
    <property type="entry name" value="Protein_kinase_ATP_BS"/>
</dbReference>
<dbReference type="OrthoDB" id="193931at2759"/>
<keyword evidence="13" id="KW-1185">Reference proteome</keyword>
<feature type="domain" description="Protein kinase" evidence="11">
    <location>
        <begin position="165"/>
        <end position="422"/>
    </location>
</feature>
<dbReference type="FunFam" id="1.10.510.10:FF:000571">
    <property type="entry name" value="Maternal embryonic leucine zipper kinase"/>
    <property type="match status" value="1"/>
</dbReference>
<accession>A0A074Z5U3</accession>
<dbReference type="SUPFAM" id="SSF56112">
    <property type="entry name" value="Protein kinase-like (PK-like)"/>
    <property type="match status" value="1"/>
</dbReference>
<dbReference type="PROSITE" id="PS00107">
    <property type="entry name" value="PROTEIN_KINASE_ATP"/>
    <property type="match status" value="1"/>
</dbReference>
<protein>
    <recommendedName>
        <fullName evidence="1">non-specific serine/threonine protein kinase</fullName>
        <ecNumber evidence="1">2.7.11.1</ecNumber>
    </recommendedName>
</protein>
<dbReference type="AlphaFoldDB" id="A0A074Z5U3"/>
<dbReference type="GO" id="GO:0005737">
    <property type="term" value="C:cytoplasm"/>
    <property type="evidence" value="ECO:0007669"/>
    <property type="project" value="TreeGrafter"/>
</dbReference>
<dbReference type="EMBL" id="KL597011">
    <property type="protein sequence ID" value="KER20902.1"/>
    <property type="molecule type" value="Genomic_DNA"/>
</dbReference>
<dbReference type="PROSITE" id="PS50011">
    <property type="entry name" value="PROTEIN_KINASE_DOM"/>
    <property type="match status" value="1"/>
</dbReference>
<dbReference type="CTD" id="20324817"/>
<dbReference type="GeneID" id="20324817"/>
<dbReference type="InterPro" id="IPR008271">
    <property type="entry name" value="Ser/Thr_kinase_AS"/>
</dbReference>
<dbReference type="PANTHER" id="PTHR24346:SF49">
    <property type="entry name" value="NIM1 SERINE_THREONINE PROTEIN KINASE"/>
    <property type="match status" value="1"/>
</dbReference>
<dbReference type="KEGG" id="ovi:T265_10649"/>
<dbReference type="Pfam" id="PF00069">
    <property type="entry name" value="Pkinase"/>
    <property type="match status" value="1"/>
</dbReference>
<evidence type="ECO:0000313" key="12">
    <source>
        <dbReference type="EMBL" id="KER20902.1"/>
    </source>
</evidence>
<reference evidence="12 13" key="1">
    <citation type="submission" date="2013-11" db="EMBL/GenBank/DDBJ databases">
        <title>Opisthorchis viverrini - life in the bile duct.</title>
        <authorList>
            <person name="Young N.D."/>
            <person name="Nagarajan N."/>
            <person name="Lin S.J."/>
            <person name="Korhonen P.K."/>
            <person name="Jex A.R."/>
            <person name="Hall R.S."/>
            <person name="Safavi-Hemami H."/>
            <person name="Kaewkong W."/>
            <person name="Bertrand D."/>
            <person name="Gao S."/>
            <person name="Seet Q."/>
            <person name="Wongkham S."/>
            <person name="Teh B.T."/>
            <person name="Wongkham C."/>
            <person name="Intapan P.M."/>
            <person name="Maleewong W."/>
            <person name="Yang X."/>
            <person name="Hu M."/>
            <person name="Wang Z."/>
            <person name="Hofmann A."/>
            <person name="Sternberg P.W."/>
            <person name="Tan P."/>
            <person name="Wang J."/>
            <person name="Gasser R.B."/>
        </authorList>
    </citation>
    <scope>NUCLEOTIDE SEQUENCE [LARGE SCALE GENOMIC DNA]</scope>
</reference>
<evidence type="ECO:0000256" key="7">
    <source>
        <dbReference type="ARBA" id="ARBA00047899"/>
    </source>
</evidence>
<keyword evidence="2" id="KW-0723">Serine/threonine-protein kinase</keyword>
<keyword evidence="3" id="KW-0808">Transferase</keyword>
<feature type="binding site" evidence="9">
    <location>
        <position position="194"/>
    </location>
    <ligand>
        <name>ATP</name>
        <dbReference type="ChEBI" id="CHEBI:30616"/>
    </ligand>
</feature>
<dbReference type="SMART" id="SM00220">
    <property type="entry name" value="S_TKc"/>
    <property type="match status" value="1"/>
</dbReference>
<dbReference type="InterPro" id="IPR000719">
    <property type="entry name" value="Prot_kinase_dom"/>
</dbReference>
<evidence type="ECO:0000256" key="6">
    <source>
        <dbReference type="ARBA" id="ARBA00022840"/>
    </source>
</evidence>
<evidence type="ECO:0000256" key="5">
    <source>
        <dbReference type="ARBA" id="ARBA00022777"/>
    </source>
</evidence>
<dbReference type="Gene3D" id="1.10.510.10">
    <property type="entry name" value="Transferase(Phosphotransferase) domain 1"/>
    <property type="match status" value="1"/>
</dbReference>
<evidence type="ECO:0000256" key="9">
    <source>
        <dbReference type="PROSITE-ProRule" id="PRU10141"/>
    </source>
</evidence>
<dbReference type="GO" id="GO:0035556">
    <property type="term" value="P:intracellular signal transduction"/>
    <property type="evidence" value="ECO:0007669"/>
    <property type="project" value="TreeGrafter"/>
</dbReference>
<evidence type="ECO:0000256" key="3">
    <source>
        <dbReference type="ARBA" id="ARBA00022679"/>
    </source>
</evidence>
<keyword evidence="4 9" id="KW-0547">Nucleotide-binding</keyword>
<feature type="region of interest" description="Disordered" evidence="10">
    <location>
        <begin position="486"/>
        <end position="525"/>
    </location>
</feature>
<evidence type="ECO:0000259" key="11">
    <source>
        <dbReference type="PROSITE" id="PS50011"/>
    </source>
</evidence>
<evidence type="ECO:0000256" key="4">
    <source>
        <dbReference type="ARBA" id="ARBA00022741"/>
    </source>
</evidence>